<dbReference type="GO" id="GO:0006310">
    <property type="term" value="P:DNA recombination"/>
    <property type="evidence" value="ECO:0007669"/>
    <property type="project" value="UniProtKB-KW"/>
</dbReference>
<dbReference type="InterPro" id="IPR050090">
    <property type="entry name" value="Tyrosine_recombinase_XerCD"/>
</dbReference>
<dbReference type="PANTHER" id="PTHR30349:SF91">
    <property type="entry name" value="INTA PROTEIN"/>
    <property type="match status" value="1"/>
</dbReference>
<gene>
    <name evidence="7" type="ORF">KDI_09190</name>
</gene>
<dbReference type="GO" id="GO:0003677">
    <property type="term" value="F:DNA binding"/>
    <property type="evidence" value="ECO:0007669"/>
    <property type="project" value="UniProtKB-UniRule"/>
</dbReference>
<dbReference type="InterPro" id="IPR010998">
    <property type="entry name" value="Integrase_recombinase_N"/>
</dbReference>
<keyword evidence="2 4" id="KW-0238">DNA-binding</keyword>
<feature type="domain" description="Core-binding (CB)" evidence="6">
    <location>
        <begin position="73"/>
        <end position="155"/>
    </location>
</feature>
<name>A0A5A5T7X0_9CHLR</name>
<dbReference type="Gene3D" id="1.10.150.130">
    <property type="match status" value="1"/>
</dbReference>
<dbReference type="InterPro" id="IPR002104">
    <property type="entry name" value="Integrase_catalytic"/>
</dbReference>
<keyword evidence="8" id="KW-1185">Reference proteome</keyword>
<dbReference type="PROSITE" id="PS51898">
    <property type="entry name" value="TYR_RECOMBINASE"/>
    <property type="match status" value="1"/>
</dbReference>
<dbReference type="InterPro" id="IPR004107">
    <property type="entry name" value="Integrase_SAM-like_N"/>
</dbReference>
<evidence type="ECO:0000256" key="1">
    <source>
        <dbReference type="ARBA" id="ARBA00022908"/>
    </source>
</evidence>
<dbReference type="PANTHER" id="PTHR30349">
    <property type="entry name" value="PHAGE INTEGRASE-RELATED"/>
    <property type="match status" value="1"/>
</dbReference>
<evidence type="ECO:0000256" key="4">
    <source>
        <dbReference type="PROSITE-ProRule" id="PRU01248"/>
    </source>
</evidence>
<dbReference type="Pfam" id="PF14659">
    <property type="entry name" value="Phage_int_SAM_3"/>
    <property type="match status" value="1"/>
</dbReference>
<dbReference type="InterPro" id="IPR011010">
    <property type="entry name" value="DNA_brk_join_enz"/>
</dbReference>
<evidence type="ECO:0000313" key="7">
    <source>
        <dbReference type="EMBL" id="GCF07355.1"/>
    </source>
</evidence>
<comment type="caution">
    <text evidence="7">The sequence shown here is derived from an EMBL/GenBank/DDBJ whole genome shotgun (WGS) entry which is preliminary data.</text>
</comment>
<keyword evidence="1" id="KW-0229">DNA integration</keyword>
<evidence type="ECO:0000259" key="5">
    <source>
        <dbReference type="PROSITE" id="PS51898"/>
    </source>
</evidence>
<dbReference type="Proteomes" id="UP000322530">
    <property type="component" value="Unassembled WGS sequence"/>
</dbReference>
<evidence type="ECO:0000256" key="2">
    <source>
        <dbReference type="ARBA" id="ARBA00023125"/>
    </source>
</evidence>
<dbReference type="RefSeq" id="WP_172631857.1">
    <property type="nucleotide sequence ID" value="NZ_BIXY01000009.1"/>
</dbReference>
<organism evidence="7 8">
    <name type="scientific">Dictyobacter arantiisoli</name>
    <dbReference type="NCBI Taxonomy" id="2014874"/>
    <lineage>
        <taxon>Bacteria</taxon>
        <taxon>Bacillati</taxon>
        <taxon>Chloroflexota</taxon>
        <taxon>Ktedonobacteria</taxon>
        <taxon>Ktedonobacterales</taxon>
        <taxon>Dictyobacteraceae</taxon>
        <taxon>Dictyobacter</taxon>
    </lineage>
</organism>
<evidence type="ECO:0000256" key="3">
    <source>
        <dbReference type="ARBA" id="ARBA00023172"/>
    </source>
</evidence>
<proteinExistence type="predicted"/>
<dbReference type="PROSITE" id="PS51900">
    <property type="entry name" value="CB"/>
    <property type="match status" value="1"/>
</dbReference>
<dbReference type="Gene3D" id="1.10.443.10">
    <property type="entry name" value="Intergrase catalytic core"/>
    <property type="match status" value="1"/>
</dbReference>
<dbReference type="EMBL" id="BIXY01000009">
    <property type="protein sequence ID" value="GCF07355.1"/>
    <property type="molecule type" value="Genomic_DNA"/>
</dbReference>
<evidence type="ECO:0000313" key="8">
    <source>
        <dbReference type="Proteomes" id="UP000322530"/>
    </source>
</evidence>
<dbReference type="GO" id="GO:0015074">
    <property type="term" value="P:DNA integration"/>
    <property type="evidence" value="ECO:0007669"/>
    <property type="project" value="UniProtKB-KW"/>
</dbReference>
<dbReference type="InterPro" id="IPR013762">
    <property type="entry name" value="Integrase-like_cat_sf"/>
</dbReference>
<accession>A0A5A5T7X0</accession>
<protein>
    <submittedName>
        <fullName evidence="7">Site-specific integrase</fullName>
    </submittedName>
</protein>
<dbReference type="Pfam" id="PF00589">
    <property type="entry name" value="Phage_integrase"/>
    <property type="match status" value="1"/>
</dbReference>
<dbReference type="InterPro" id="IPR044068">
    <property type="entry name" value="CB"/>
</dbReference>
<dbReference type="CDD" id="cd01189">
    <property type="entry name" value="INT_ICEBs1_C_like"/>
    <property type="match status" value="1"/>
</dbReference>
<sequence>MVEKKKARAKHRGIRGAGSVYRRDDGRWVGSFIVEETGKRKYLYGKTQQEAYEKLQNALQDQKQGMLATGAKEKVGDYLTRWLDVHKVTLRISTYKRYQVVLDKNLIPALGHLSLQKLAAQHIQTFYAKLVKEGISPRTIKMVHAVLRKALNQAVRWKLIPRNVCADVSIPRYSKHNIHPLTMAQAKRLMEVSKGSQLEVFITLALMTGMRRGELLALRWAHVDFATGCLNIHRNVAYVTGYGYVEDDPKTSSGNRAIPLPQLVIDLLKQHRSKQLEVRLKAGSKWQDNDLVFSNKHGNYFSLTVMYKVFNQVLIEAEIPHMRFHDLRHSAATILLALGIHPKVVQERLGHSQISMTMDTYSHVLPSMQQEATDKLDILFREQEREQE</sequence>
<evidence type="ECO:0000259" key="6">
    <source>
        <dbReference type="PROSITE" id="PS51900"/>
    </source>
</evidence>
<reference evidence="7 8" key="1">
    <citation type="submission" date="2019-01" db="EMBL/GenBank/DDBJ databases">
        <title>Draft genome sequence of Dictyobacter sp. Uno17.</title>
        <authorList>
            <person name="Wang C.M."/>
            <person name="Zheng Y."/>
            <person name="Sakai Y."/>
            <person name="Abe K."/>
            <person name="Yokota A."/>
            <person name="Yabe S."/>
        </authorList>
    </citation>
    <scope>NUCLEOTIDE SEQUENCE [LARGE SCALE GENOMIC DNA]</scope>
    <source>
        <strain evidence="7 8">Uno17</strain>
    </source>
</reference>
<feature type="domain" description="Tyr recombinase" evidence="5">
    <location>
        <begin position="176"/>
        <end position="374"/>
    </location>
</feature>
<dbReference type="AlphaFoldDB" id="A0A5A5T7X0"/>
<dbReference type="SUPFAM" id="SSF56349">
    <property type="entry name" value="DNA breaking-rejoining enzymes"/>
    <property type="match status" value="1"/>
</dbReference>
<keyword evidence="3" id="KW-0233">DNA recombination</keyword>